<keyword evidence="3" id="KW-1185">Reference proteome</keyword>
<comment type="caution">
    <text evidence="2">The sequence shown here is derived from an EMBL/GenBank/DDBJ whole genome shotgun (WGS) entry which is preliminary data.</text>
</comment>
<evidence type="ECO:0000313" key="2">
    <source>
        <dbReference type="EMBL" id="MBW4360604.1"/>
    </source>
</evidence>
<sequence>MKRLILLLTIFSISHAAFSQEKETSNKKEIKQILTTFMDCLIKKDSVKFYSLFHNEPTVWVGVFKEKTQQNRLSKDSTKKGNFTSTYQKFFRSIFDTGAYEEKFYNLNIDEDGSIASATFDYSYWKDKKKINWGKESWGLVKIDGHWKIMSIIFSVEFESINPEPIKK</sequence>
<name>A0ABS6XXJ0_9FLAO</name>
<evidence type="ECO:0000313" key="3">
    <source>
        <dbReference type="Proteomes" id="UP000812031"/>
    </source>
</evidence>
<dbReference type="EMBL" id="JAHWYN010000006">
    <property type="protein sequence ID" value="MBW4360604.1"/>
    <property type="molecule type" value="Genomic_DNA"/>
</dbReference>
<proteinExistence type="predicted"/>
<organism evidence="2 3">
    <name type="scientific">Flavobacterium taihuense</name>
    <dbReference type="NCBI Taxonomy" id="2857508"/>
    <lineage>
        <taxon>Bacteria</taxon>
        <taxon>Pseudomonadati</taxon>
        <taxon>Bacteroidota</taxon>
        <taxon>Flavobacteriia</taxon>
        <taxon>Flavobacteriales</taxon>
        <taxon>Flavobacteriaceae</taxon>
        <taxon>Flavobacterium</taxon>
    </lineage>
</organism>
<dbReference type="RefSeq" id="WP_219317087.1">
    <property type="nucleotide sequence ID" value="NZ_JAHWYN010000006.1"/>
</dbReference>
<reference evidence="2 3" key="1">
    <citation type="submission" date="2021-07" db="EMBL/GenBank/DDBJ databases">
        <title>Flavobacterium sp. nov. isolated from sediment on the Taihu Lake.</title>
        <authorList>
            <person name="Qu J.-H."/>
        </authorList>
    </citation>
    <scope>NUCLEOTIDE SEQUENCE [LARGE SCALE GENOMIC DNA]</scope>
    <source>
        <strain evidence="2 3">NAS39</strain>
    </source>
</reference>
<accession>A0ABS6XXJ0</accession>
<keyword evidence="1" id="KW-0732">Signal</keyword>
<feature type="chain" id="PRO_5047488192" description="Nuclear transport factor 2 family protein" evidence="1">
    <location>
        <begin position="20"/>
        <end position="168"/>
    </location>
</feature>
<dbReference type="Proteomes" id="UP000812031">
    <property type="component" value="Unassembled WGS sequence"/>
</dbReference>
<gene>
    <name evidence="2" type="ORF">KZH69_08920</name>
</gene>
<evidence type="ECO:0008006" key="4">
    <source>
        <dbReference type="Google" id="ProtNLM"/>
    </source>
</evidence>
<evidence type="ECO:0000256" key="1">
    <source>
        <dbReference type="SAM" id="SignalP"/>
    </source>
</evidence>
<feature type="signal peptide" evidence="1">
    <location>
        <begin position="1"/>
        <end position="19"/>
    </location>
</feature>
<protein>
    <recommendedName>
        <fullName evidence="4">Nuclear transport factor 2 family protein</fullName>
    </recommendedName>
</protein>